<protein>
    <submittedName>
        <fullName evidence="3">Type 4 prepilin-like proteins leader peptide-processing enzyme</fullName>
    </submittedName>
</protein>
<proteinExistence type="predicted"/>
<evidence type="ECO:0000313" key="3">
    <source>
        <dbReference type="EMBL" id="QSQ10555.1"/>
    </source>
</evidence>
<dbReference type="Pfam" id="PF06750">
    <property type="entry name" value="A24_N_bact"/>
    <property type="match status" value="1"/>
</dbReference>
<accession>A0A8A0RQ66</accession>
<dbReference type="GO" id="GO:0004190">
    <property type="term" value="F:aspartic-type endopeptidase activity"/>
    <property type="evidence" value="ECO:0007669"/>
    <property type="project" value="TreeGrafter"/>
</dbReference>
<feature type="transmembrane region" description="Helical" evidence="1">
    <location>
        <begin position="68"/>
        <end position="89"/>
    </location>
</feature>
<keyword evidence="1" id="KW-0472">Membrane</keyword>
<dbReference type="GO" id="GO:0006465">
    <property type="term" value="P:signal peptide processing"/>
    <property type="evidence" value="ECO:0007669"/>
    <property type="project" value="TreeGrafter"/>
</dbReference>
<dbReference type="AlphaFoldDB" id="A0A8A0RQ66"/>
<dbReference type="Proteomes" id="UP000662904">
    <property type="component" value="Chromosome"/>
</dbReference>
<evidence type="ECO:0000259" key="2">
    <source>
        <dbReference type="Pfam" id="PF06750"/>
    </source>
</evidence>
<dbReference type="InterPro" id="IPR010627">
    <property type="entry name" value="Prepilin_pept_A24_N"/>
</dbReference>
<dbReference type="PANTHER" id="PTHR30487:SF0">
    <property type="entry name" value="PREPILIN LEADER PEPTIDASE_N-METHYLTRANSFERASE-RELATED"/>
    <property type="match status" value="1"/>
</dbReference>
<dbReference type="KEGG" id="kme:H0A61_02965"/>
<gene>
    <name evidence="3" type="primary">comC_2</name>
    <name evidence="3" type="ORF">H0A61_02965</name>
</gene>
<dbReference type="EMBL" id="CP059066">
    <property type="protein sequence ID" value="QSQ10555.1"/>
    <property type="molecule type" value="Genomic_DNA"/>
</dbReference>
<evidence type="ECO:0000256" key="1">
    <source>
        <dbReference type="SAM" id="Phobius"/>
    </source>
</evidence>
<keyword evidence="4" id="KW-1185">Reference proteome</keyword>
<dbReference type="GO" id="GO:0005886">
    <property type="term" value="C:plasma membrane"/>
    <property type="evidence" value="ECO:0007669"/>
    <property type="project" value="TreeGrafter"/>
</dbReference>
<dbReference type="PANTHER" id="PTHR30487">
    <property type="entry name" value="TYPE 4 PREPILIN-LIKE PROTEINS LEADER PEPTIDE-PROCESSING ENZYME"/>
    <property type="match status" value="1"/>
</dbReference>
<dbReference type="InterPro" id="IPR050882">
    <property type="entry name" value="Prepilin_peptidase/N-MTase"/>
</dbReference>
<feature type="transmembrane region" description="Helical" evidence="1">
    <location>
        <begin position="95"/>
        <end position="114"/>
    </location>
</feature>
<reference evidence="3" key="1">
    <citation type="submission" date="2020-07" db="EMBL/GenBank/DDBJ databases">
        <title>Koleobacter methoxysyntrophicus gen. nov., sp. nov., a novel anaerobic bacterium isolated from deep subsurface oil field and proposal of Koleobacterales ord. nov. in the phylum Firmicutes.</title>
        <authorList>
            <person name="Sakamoto S."/>
            <person name="Tamaki H."/>
        </authorList>
    </citation>
    <scope>NUCLEOTIDE SEQUENCE</scope>
    <source>
        <strain evidence="3">NRmbB1</strain>
    </source>
</reference>
<name>A0A8A0RQ66_9FIRM</name>
<sequence length="120" mass="12990">MILLFFIFGLCMGSFYNVLAIRIPAGESLFTRSHCTACSRVLNAADLVPVFSYILLRGRCRYCGSRISGIYPAGELFTGLGFAACYVLFGFDIMLPIGLGIVSAASILSVRYLTKGAPSR</sequence>
<keyword evidence="1" id="KW-0812">Transmembrane</keyword>
<organism evidence="3 4">
    <name type="scientific">Koleobacter methoxysyntrophicus</name>
    <dbReference type="NCBI Taxonomy" id="2751313"/>
    <lineage>
        <taxon>Bacteria</taxon>
        <taxon>Bacillati</taxon>
        <taxon>Bacillota</taxon>
        <taxon>Clostridia</taxon>
        <taxon>Koleobacterales</taxon>
        <taxon>Koleobacteraceae</taxon>
        <taxon>Koleobacter</taxon>
    </lineage>
</organism>
<keyword evidence="1" id="KW-1133">Transmembrane helix</keyword>
<feature type="domain" description="Prepilin peptidase A24 N-terminal" evidence="2">
    <location>
        <begin position="7"/>
        <end position="88"/>
    </location>
</feature>
<dbReference type="RefSeq" id="WP_206707865.1">
    <property type="nucleotide sequence ID" value="NZ_CP059066.1"/>
</dbReference>
<evidence type="ECO:0000313" key="4">
    <source>
        <dbReference type="Proteomes" id="UP000662904"/>
    </source>
</evidence>